<dbReference type="PROSITE" id="PS00463">
    <property type="entry name" value="ZN2_CY6_FUNGAL_1"/>
    <property type="match status" value="1"/>
</dbReference>
<dbReference type="GO" id="GO:0008270">
    <property type="term" value="F:zinc ion binding"/>
    <property type="evidence" value="ECO:0007669"/>
    <property type="project" value="InterPro"/>
</dbReference>
<name>A0A3D8T117_9HELO</name>
<gene>
    <name evidence="5" type="ORF">BP5796_01515</name>
</gene>
<evidence type="ECO:0000259" key="4">
    <source>
        <dbReference type="PROSITE" id="PS50048"/>
    </source>
</evidence>
<dbReference type="PANTHER" id="PTHR37534:SF10">
    <property type="entry name" value="ZN(II)2CYS6 TRANSCRIPTION FACTOR (EUROFUNG)"/>
    <property type="match status" value="1"/>
</dbReference>
<dbReference type="InterPro" id="IPR036864">
    <property type="entry name" value="Zn2-C6_fun-type_DNA-bd_sf"/>
</dbReference>
<keyword evidence="2" id="KW-0539">Nucleus</keyword>
<reference evidence="5 6" key="1">
    <citation type="journal article" date="2018" name="IMA Fungus">
        <title>IMA Genome-F 9: Draft genome sequence of Annulohypoxylon stygium, Aspergillus mulundensis, Berkeleyomyces basicola (syn. Thielaviopsis basicola), Ceratocystis smalleyi, two Cercospora beticola strains, Coleophoma cylindrospora, Fusarium fracticaudum, Phialophora cf. hyalina, and Morchella septimelata.</title>
        <authorList>
            <person name="Wingfield B.D."/>
            <person name="Bills G.F."/>
            <person name="Dong Y."/>
            <person name="Huang W."/>
            <person name="Nel W.J."/>
            <person name="Swalarsk-Parry B.S."/>
            <person name="Vaghefi N."/>
            <person name="Wilken P.M."/>
            <person name="An Z."/>
            <person name="de Beer Z.W."/>
            <person name="De Vos L."/>
            <person name="Chen L."/>
            <person name="Duong T.A."/>
            <person name="Gao Y."/>
            <person name="Hammerbacher A."/>
            <person name="Kikkert J.R."/>
            <person name="Li Y."/>
            <person name="Li H."/>
            <person name="Li K."/>
            <person name="Li Q."/>
            <person name="Liu X."/>
            <person name="Ma X."/>
            <person name="Naidoo K."/>
            <person name="Pethybridge S.J."/>
            <person name="Sun J."/>
            <person name="Steenkamp E.T."/>
            <person name="van der Nest M.A."/>
            <person name="van Wyk S."/>
            <person name="Wingfield M.J."/>
            <person name="Xiong C."/>
            <person name="Yue Q."/>
            <person name="Zhang X."/>
        </authorList>
    </citation>
    <scope>NUCLEOTIDE SEQUENCE [LARGE SCALE GENOMIC DNA]</scope>
    <source>
        <strain evidence="5 6">BP5796</strain>
    </source>
</reference>
<evidence type="ECO:0000313" key="5">
    <source>
        <dbReference type="EMBL" id="RDW92121.1"/>
    </source>
</evidence>
<comment type="caution">
    <text evidence="5">The sequence shown here is derived from an EMBL/GenBank/DDBJ whole genome shotgun (WGS) entry which is preliminary data.</text>
</comment>
<dbReference type="PROSITE" id="PS50048">
    <property type="entry name" value="ZN2_CY6_FUNGAL_2"/>
    <property type="match status" value="1"/>
</dbReference>
<feature type="compositionally biased region" description="Basic and acidic residues" evidence="3">
    <location>
        <begin position="102"/>
        <end position="122"/>
    </location>
</feature>
<feature type="compositionally biased region" description="Low complexity" evidence="3">
    <location>
        <begin position="73"/>
        <end position="92"/>
    </location>
</feature>
<sequence length="720" mass="81694">MLAPKSESSAKSGNTRRRKSSQDLQRIKHRRTRSGCYTCRARRVKCDEQHPICERCRKGSRECVYPEPKEPASKSSAAGKSGQAESHGSPDSSSDESEVDPESERLGTVQKHDNPTGEDRCRGSTSTIPAQRPESTQNFTERRSLTRPSSETPSLIQDKGNSPTPSTEGSLSHSHYTGVASRPRKQPSSASTTSNSRKLDWAHLPRNVQYYLDYFYENLTHHHYSLKYDPCNFLQTSYIDIALKNEVLLYAVVGFSAFQATLHNPSGKIQDFLQYYNRAVSLLLRSLKKGDRHEVGTLLAILQLATVEEYLGDWVNLLGHQKAALEILTELYTPQSVMQSDVSRVILGWYTRFDVFASLMGGFETTLSREWLSYPEEFYQKQSVGEPGNLVWRIEKIVAQLRLLGMDMSILFAKIGKQEISREQFMEENKRIGERIVDWKEKMDPALQDPRYLITDFSGARALDPDDIVNPYIPGIIYAGPLWTVNLSTLDWYSIDLMHQYQTALTMQTQPGAELSRKAYKCCQLFEAIQFHPQCPNGTLLAAQASLGISCLFLSRDPTHAMWARRKLAAIEAEGYIYPYTFRTKMSDLFQDRSCMHWWLPNEEGYPSIIKSIRKFVEERTAPAKDVSTEDLRDMKAIFSSMNLDDGKSTPPKLRDGKDTMGVTNATSTHAWATSSLNESSLEDLNIARTPEDNSYQLNLETDHGYQGRIYGDLESNQYQ</sequence>
<feature type="domain" description="Zn(2)-C6 fungal-type" evidence="4">
    <location>
        <begin position="35"/>
        <end position="65"/>
    </location>
</feature>
<dbReference type="InterPro" id="IPR021858">
    <property type="entry name" value="Fun_TF"/>
</dbReference>
<dbReference type="InterPro" id="IPR001138">
    <property type="entry name" value="Zn2Cys6_DnaBD"/>
</dbReference>
<feature type="region of interest" description="Disordered" evidence="3">
    <location>
        <begin position="1"/>
        <end position="34"/>
    </location>
</feature>
<dbReference type="Pfam" id="PF00172">
    <property type="entry name" value="Zn_clus"/>
    <property type="match status" value="1"/>
</dbReference>
<evidence type="ECO:0000256" key="3">
    <source>
        <dbReference type="SAM" id="MobiDB-lite"/>
    </source>
</evidence>
<dbReference type="GO" id="GO:0000981">
    <property type="term" value="F:DNA-binding transcription factor activity, RNA polymerase II-specific"/>
    <property type="evidence" value="ECO:0007669"/>
    <property type="project" value="InterPro"/>
</dbReference>
<keyword evidence="6" id="KW-1185">Reference proteome</keyword>
<dbReference type="SUPFAM" id="SSF57701">
    <property type="entry name" value="Zn2/Cys6 DNA-binding domain"/>
    <property type="match status" value="1"/>
</dbReference>
<evidence type="ECO:0000256" key="2">
    <source>
        <dbReference type="ARBA" id="ARBA00023242"/>
    </source>
</evidence>
<feature type="compositionally biased region" description="Polar residues" evidence="3">
    <location>
        <begin position="186"/>
        <end position="196"/>
    </location>
</feature>
<evidence type="ECO:0000313" key="6">
    <source>
        <dbReference type="Proteomes" id="UP000256328"/>
    </source>
</evidence>
<dbReference type="Proteomes" id="UP000256328">
    <property type="component" value="Unassembled WGS sequence"/>
</dbReference>
<dbReference type="OrthoDB" id="5278208at2759"/>
<protein>
    <recommendedName>
        <fullName evidence="4">Zn(2)-C6 fungal-type domain-containing protein</fullName>
    </recommendedName>
</protein>
<comment type="subcellular location">
    <subcellularLocation>
        <location evidence="1">Nucleus</location>
    </subcellularLocation>
</comment>
<dbReference type="Gene3D" id="4.10.240.10">
    <property type="entry name" value="Zn(2)-C6 fungal-type DNA-binding domain"/>
    <property type="match status" value="1"/>
</dbReference>
<dbReference type="AlphaFoldDB" id="A0A3D8T117"/>
<feature type="compositionally biased region" description="Polar residues" evidence="3">
    <location>
        <begin position="1"/>
        <end position="13"/>
    </location>
</feature>
<dbReference type="EMBL" id="PDLN01000002">
    <property type="protein sequence ID" value="RDW92121.1"/>
    <property type="molecule type" value="Genomic_DNA"/>
</dbReference>
<dbReference type="CDD" id="cd00067">
    <property type="entry name" value="GAL4"/>
    <property type="match status" value="1"/>
</dbReference>
<dbReference type="Pfam" id="PF11951">
    <property type="entry name" value="Fungal_trans_2"/>
    <property type="match status" value="1"/>
</dbReference>
<dbReference type="GO" id="GO:0005634">
    <property type="term" value="C:nucleus"/>
    <property type="evidence" value="ECO:0007669"/>
    <property type="project" value="UniProtKB-SubCell"/>
</dbReference>
<proteinExistence type="predicted"/>
<feature type="compositionally biased region" description="Polar residues" evidence="3">
    <location>
        <begin position="123"/>
        <end position="139"/>
    </location>
</feature>
<dbReference type="SMART" id="SM00066">
    <property type="entry name" value="GAL4"/>
    <property type="match status" value="1"/>
</dbReference>
<accession>A0A3D8T117</accession>
<evidence type="ECO:0000256" key="1">
    <source>
        <dbReference type="ARBA" id="ARBA00004123"/>
    </source>
</evidence>
<dbReference type="PANTHER" id="PTHR37534">
    <property type="entry name" value="TRANSCRIPTIONAL ACTIVATOR PROTEIN UGA3"/>
    <property type="match status" value="1"/>
</dbReference>
<feature type="region of interest" description="Disordered" evidence="3">
    <location>
        <begin position="60"/>
        <end position="197"/>
    </location>
</feature>
<organism evidence="5 6">
    <name type="scientific">Coleophoma crateriformis</name>
    <dbReference type="NCBI Taxonomy" id="565419"/>
    <lineage>
        <taxon>Eukaryota</taxon>
        <taxon>Fungi</taxon>
        <taxon>Dikarya</taxon>
        <taxon>Ascomycota</taxon>
        <taxon>Pezizomycotina</taxon>
        <taxon>Leotiomycetes</taxon>
        <taxon>Helotiales</taxon>
        <taxon>Dermateaceae</taxon>
        <taxon>Coleophoma</taxon>
    </lineage>
</organism>
<dbReference type="GO" id="GO:0000976">
    <property type="term" value="F:transcription cis-regulatory region binding"/>
    <property type="evidence" value="ECO:0007669"/>
    <property type="project" value="TreeGrafter"/>
</dbReference>
<dbReference type="GO" id="GO:0045944">
    <property type="term" value="P:positive regulation of transcription by RNA polymerase II"/>
    <property type="evidence" value="ECO:0007669"/>
    <property type="project" value="TreeGrafter"/>
</dbReference>
<feature type="compositionally biased region" description="Polar residues" evidence="3">
    <location>
        <begin position="146"/>
        <end position="175"/>
    </location>
</feature>